<evidence type="ECO:0000313" key="4">
    <source>
        <dbReference type="EMBL" id="RLL47870.1"/>
    </source>
</evidence>
<feature type="transmembrane region" description="Helical" evidence="3">
    <location>
        <begin position="12"/>
        <end position="35"/>
    </location>
</feature>
<dbReference type="NCBIfam" id="TIGR02532">
    <property type="entry name" value="IV_pilin_GFxxxE"/>
    <property type="match status" value="1"/>
</dbReference>
<proteinExistence type="predicted"/>
<dbReference type="GO" id="GO:0009986">
    <property type="term" value="C:cell surface"/>
    <property type="evidence" value="ECO:0007669"/>
    <property type="project" value="UniProtKB-SubCell"/>
</dbReference>
<evidence type="ECO:0000256" key="2">
    <source>
        <dbReference type="ARBA" id="ARBA00023287"/>
    </source>
</evidence>
<dbReference type="PROSITE" id="PS00409">
    <property type="entry name" value="PROKAR_NTER_METHYL"/>
    <property type="match status" value="1"/>
</dbReference>
<keyword evidence="3" id="KW-0472">Membrane</keyword>
<gene>
    <name evidence="4" type="ORF">D8M04_00905</name>
</gene>
<keyword evidence="3" id="KW-0812">Transmembrane</keyword>
<evidence type="ECO:0000313" key="5">
    <source>
        <dbReference type="Proteomes" id="UP000270219"/>
    </source>
</evidence>
<keyword evidence="3" id="KW-1133">Transmembrane helix</keyword>
<dbReference type="Proteomes" id="UP000270219">
    <property type="component" value="Unassembled WGS sequence"/>
</dbReference>
<keyword evidence="5" id="KW-1185">Reference proteome</keyword>
<evidence type="ECO:0000256" key="1">
    <source>
        <dbReference type="ARBA" id="ARBA00004241"/>
    </source>
</evidence>
<protein>
    <submittedName>
        <fullName evidence="4">Prepilin-type N-terminal cleavage/methylation domain-containing protein</fullName>
    </submittedName>
</protein>
<comment type="caution">
    <text evidence="4">The sequence shown here is derived from an EMBL/GenBank/DDBJ whole genome shotgun (WGS) entry which is preliminary data.</text>
</comment>
<accession>A0A498DLF3</accession>
<organism evidence="4 5">
    <name type="scientific">Oceanobacillus piezotolerans</name>
    <dbReference type="NCBI Taxonomy" id="2448030"/>
    <lineage>
        <taxon>Bacteria</taxon>
        <taxon>Bacillati</taxon>
        <taxon>Bacillota</taxon>
        <taxon>Bacilli</taxon>
        <taxon>Bacillales</taxon>
        <taxon>Bacillaceae</taxon>
        <taxon>Oceanobacillus</taxon>
    </lineage>
</organism>
<comment type="subcellular location">
    <subcellularLocation>
        <location evidence="1">Cell surface</location>
    </subcellularLocation>
</comment>
<name>A0A498DLF3_9BACI</name>
<reference evidence="4 5" key="1">
    <citation type="submission" date="2018-10" db="EMBL/GenBank/DDBJ databases">
        <title>Oceanobacillus sp. YLB-02 draft genome.</title>
        <authorList>
            <person name="Yu L."/>
        </authorList>
    </citation>
    <scope>NUCLEOTIDE SEQUENCE [LARGE SCALE GENOMIC DNA]</scope>
    <source>
        <strain evidence="4 5">YLB-02</strain>
    </source>
</reference>
<dbReference type="AlphaFoldDB" id="A0A498DLF3"/>
<keyword evidence="2" id="KW-0178">Competence</keyword>
<sequence length="176" mass="19684">MSIMHFKNERGLTLVELLAAIVLTSIIGVIGYSVLFNGIATYDRVKAETELRDEADLIMASMINELYTLKLSEIKVKNLPEAGTDNHYLVIKADEEENKEIGFIDGMVIINDNEVSLHNEIQIANGTKIEEIEEGHYRITLVLEKKDSNQKIETISEIGIINDKKPGGEGNELPEE</sequence>
<dbReference type="EMBL" id="RCHR01000001">
    <property type="protein sequence ID" value="RLL47870.1"/>
    <property type="molecule type" value="Genomic_DNA"/>
</dbReference>
<dbReference type="InterPro" id="IPR012902">
    <property type="entry name" value="N_methyl_site"/>
</dbReference>
<evidence type="ECO:0000256" key="3">
    <source>
        <dbReference type="SAM" id="Phobius"/>
    </source>
</evidence>
<dbReference type="GO" id="GO:0030420">
    <property type="term" value="P:establishment of competence for transformation"/>
    <property type="evidence" value="ECO:0007669"/>
    <property type="project" value="UniProtKB-KW"/>
</dbReference>
<dbReference type="Pfam" id="PF07963">
    <property type="entry name" value="N_methyl"/>
    <property type="match status" value="1"/>
</dbReference>